<comment type="caution">
    <text evidence="1">The sequence shown here is derived from an EMBL/GenBank/DDBJ whole genome shotgun (WGS) entry which is preliminary data.</text>
</comment>
<dbReference type="Gene3D" id="3.40.50.720">
    <property type="entry name" value="NAD(P)-binding Rossmann-like Domain"/>
    <property type="match status" value="2"/>
</dbReference>
<dbReference type="RefSeq" id="WP_344588480.1">
    <property type="nucleotide sequence ID" value="NZ_BAAARW010000006.1"/>
</dbReference>
<protein>
    <recommendedName>
        <fullName evidence="3">SDR family NAD(P)-dependent oxidoreductase</fullName>
    </recommendedName>
</protein>
<dbReference type="InterPro" id="IPR036291">
    <property type="entry name" value="NAD(P)-bd_dom_sf"/>
</dbReference>
<keyword evidence="2" id="KW-1185">Reference proteome</keyword>
<name>A0ABN3IQJ9_9ACTN</name>
<evidence type="ECO:0000313" key="1">
    <source>
        <dbReference type="EMBL" id="GAA2411447.1"/>
    </source>
</evidence>
<reference evidence="1 2" key="1">
    <citation type="journal article" date="2019" name="Int. J. Syst. Evol. Microbiol.">
        <title>The Global Catalogue of Microorganisms (GCM) 10K type strain sequencing project: providing services to taxonomists for standard genome sequencing and annotation.</title>
        <authorList>
            <consortium name="The Broad Institute Genomics Platform"/>
            <consortium name="The Broad Institute Genome Sequencing Center for Infectious Disease"/>
            <person name="Wu L."/>
            <person name="Ma J."/>
        </authorList>
    </citation>
    <scope>NUCLEOTIDE SEQUENCE [LARGE SCALE GENOMIC DNA]</scope>
    <source>
        <strain evidence="1 2">JCM 3325</strain>
    </source>
</reference>
<dbReference type="CDD" id="cd05233">
    <property type="entry name" value="SDR_c"/>
    <property type="match status" value="1"/>
</dbReference>
<accession>A0ABN3IQJ9</accession>
<dbReference type="SUPFAM" id="SSF51735">
    <property type="entry name" value="NAD(P)-binding Rossmann-fold domains"/>
    <property type="match status" value="1"/>
</dbReference>
<dbReference type="EMBL" id="BAAARW010000006">
    <property type="protein sequence ID" value="GAA2411447.1"/>
    <property type="molecule type" value="Genomic_DNA"/>
</dbReference>
<evidence type="ECO:0008006" key="3">
    <source>
        <dbReference type="Google" id="ProtNLM"/>
    </source>
</evidence>
<evidence type="ECO:0000313" key="2">
    <source>
        <dbReference type="Proteomes" id="UP001501231"/>
    </source>
</evidence>
<gene>
    <name evidence="1" type="ORF">GCM10010191_20780</name>
</gene>
<organism evidence="1 2">
    <name type="scientific">Actinomadura vinacea</name>
    <dbReference type="NCBI Taxonomy" id="115336"/>
    <lineage>
        <taxon>Bacteria</taxon>
        <taxon>Bacillati</taxon>
        <taxon>Actinomycetota</taxon>
        <taxon>Actinomycetes</taxon>
        <taxon>Streptosporangiales</taxon>
        <taxon>Thermomonosporaceae</taxon>
        <taxon>Actinomadura</taxon>
    </lineage>
</organism>
<proteinExistence type="predicted"/>
<sequence>MTGGGRGLGRAIASRLAEAGADLLIGDIGGLDIWVDNAGIFPSVPLLEMNEDTWDEVFAVRGLTSARRHPRRPTSC</sequence>
<dbReference type="Proteomes" id="UP001501231">
    <property type="component" value="Unassembled WGS sequence"/>
</dbReference>